<accession>A0A9W9QF23</accession>
<dbReference type="GO" id="GO:0016559">
    <property type="term" value="P:peroxisome fission"/>
    <property type="evidence" value="ECO:0007669"/>
    <property type="project" value="TreeGrafter"/>
</dbReference>
<reference evidence="2" key="2">
    <citation type="journal article" date="2023" name="IMA Fungus">
        <title>Comparative genomic study of the Penicillium genus elucidates a diverse pangenome and 15 lateral gene transfer events.</title>
        <authorList>
            <person name="Petersen C."/>
            <person name="Sorensen T."/>
            <person name="Nielsen M.R."/>
            <person name="Sondergaard T.E."/>
            <person name="Sorensen J.L."/>
            <person name="Fitzpatrick D.A."/>
            <person name="Frisvad J.C."/>
            <person name="Nielsen K.L."/>
        </authorList>
    </citation>
    <scope>NUCLEOTIDE SEQUENCE</scope>
    <source>
        <strain evidence="2">IBT 35673</strain>
    </source>
</reference>
<protein>
    <recommendedName>
        <fullName evidence="1">GED domain-containing protein</fullName>
    </recommendedName>
</protein>
<dbReference type="GO" id="GO:0006897">
    <property type="term" value="P:endocytosis"/>
    <property type="evidence" value="ECO:0007669"/>
    <property type="project" value="TreeGrafter"/>
</dbReference>
<proteinExistence type="predicted"/>
<dbReference type="Gene3D" id="3.40.50.300">
    <property type="entry name" value="P-loop containing nucleotide triphosphate hydrolases"/>
    <property type="match status" value="1"/>
</dbReference>
<dbReference type="InterPro" id="IPR045063">
    <property type="entry name" value="Dynamin_N"/>
</dbReference>
<dbReference type="InterPro" id="IPR020850">
    <property type="entry name" value="GED_dom"/>
</dbReference>
<dbReference type="GO" id="GO:0016020">
    <property type="term" value="C:membrane"/>
    <property type="evidence" value="ECO:0007669"/>
    <property type="project" value="TreeGrafter"/>
</dbReference>
<dbReference type="GO" id="GO:0005525">
    <property type="term" value="F:GTP binding"/>
    <property type="evidence" value="ECO:0007669"/>
    <property type="project" value="InterPro"/>
</dbReference>
<dbReference type="EMBL" id="JAPZBQ010000004">
    <property type="protein sequence ID" value="KAJ5334925.1"/>
    <property type="molecule type" value="Genomic_DNA"/>
</dbReference>
<dbReference type="InterPro" id="IPR001401">
    <property type="entry name" value="Dynamin_GTPase"/>
</dbReference>
<dbReference type="InterPro" id="IPR027417">
    <property type="entry name" value="P-loop_NTPase"/>
</dbReference>
<feature type="domain" description="GED" evidence="1">
    <location>
        <begin position="608"/>
        <end position="699"/>
    </location>
</feature>
<organism evidence="2 3">
    <name type="scientific">Penicillium brevicompactum</name>
    <dbReference type="NCBI Taxonomy" id="5074"/>
    <lineage>
        <taxon>Eukaryota</taxon>
        <taxon>Fungi</taxon>
        <taxon>Dikarya</taxon>
        <taxon>Ascomycota</taxon>
        <taxon>Pezizomycotina</taxon>
        <taxon>Eurotiomycetes</taxon>
        <taxon>Eurotiomycetidae</taxon>
        <taxon>Eurotiales</taxon>
        <taxon>Aspergillaceae</taxon>
        <taxon>Penicillium</taxon>
    </lineage>
</organism>
<evidence type="ECO:0000259" key="1">
    <source>
        <dbReference type="PROSITE" id="PS51388"/>
    </source>
</evidence>
<name>A0A9W9QF23_PENBR</name>
<dbReference type="SMART" id="SM00053">
    <property type="entry name" value="DYNc"/>
    <property type="match status" value="1"/>
</dbReference>
<dbReference type="InterPro" id="IPR022812">
    <property type="entry name" value="Dynamin"/>
</dbReference>
<comment type="caution">
    <text evidence="2">The sequence shown here is derived from an EMBL/GenBank/DDBJ whole genome shotgun (WGS) entry which is preliminary data.</text>
</comment>
<dbReference type="Proteomes" id="UP001147695">
    <property type="component" value="Unassembled WGS sequence"/>
</dbReference>
<dbReference type="AlphaFoldDB" id="A0A9W9QF23"/>
<sequence length="841" mass="93994">MAASNLLPKDGGEPHLPDEATSLVGRINQLRSMGVGEMVDLPQLLACGNEDSDKHSVIEAITRSRFPAKTVTAHFVTEIKLRRQQDIVFRVAIRSPASISNDTDTPTEPGLLTHVTSTDKSLSLIERGFQLIADTCRHGFSDDVLDIEIAGPDQPNLTIVDLPGLQSTNIGDKAREEADKMVTLLRRYMKNSRSIIFAVLSADVNLQSQRILDIAAESDPKQQRTLGVITHSNKLRELADMGSLRSEIVTRKLSLGWLLLPDHFHQLQKTPYEKVGRNCQSSTQKKDWEALGKTANNVECLQNWLGDIFAEHAQNCVPGLISDIENVIRDKKSEIPQLVHPRNTLEQQRGFLFRLSNSFEHIMNQALSGIYTDAFFDTRGYANQATLVDSRHLRYTIHELNSHFSEAIQVIGCRRKIPEATGEWSMFQTASTNHYDNIRSPECVERAKLENEIAQQIQPDGGLHILGSPNQSLVGALFRDQTQPWDEIARVHLLKSWKSAKNCAISVLQYLTDKRTSNLIMKTLIDPEFEKYKANLLTKLEELTAYNKRGQMFSSSSCVLHWIEQCRNDRLLARIQESFPAGSGEAISKDQLRMITQGLGTSSREFAAAEIVDQMQAHYNNALWTFIDNVAFLAIENCLLVPLSCVLTAQSISNLNDTQIQELAMEPRSAELNRQRLNEELRKLQLSSQALKEFNMPDLPMSPKLGTETPTSGAAFAVTSADHWGLMAQQKGYNTHSYSDDRYKPEFRALGPRIQGLSSSDPSTATNQAISSGCPVHRNPFAGPIRSDAFVNYVPIRDSKTSRTSAKPSIAQPSSQSSNFRCPCPWCLPKAPITNVYPRYV</sequence>
<dbReference type="GO" id="GO:0003924">
    <property type="term" value="F:GTPase activity"/>
    <property type="evidence" value="ECO:0007669"/>
    <property type="project" value="InterPro"/>
</dbReference>
<evidence type="ECO:0000313" key="3">
    <source>
        <dbReference type="Proteomes" id="UP001147695"/>
    </source>
</evidence>
<dbReference type="PANTHER" id="PTHR11566:SF149">
    <property type="entry name" value="GTPASE, PUTATIVE (AFU_ORTHOLOGUE AFUA_6G11890)-RELATED"/>
    <property type="match status" value="1"/>
</dbReference>
<gene>
    <name evidence="2" type="ORF">N7452_007328</name>
</gene>
<evidence type="ECO:0000313" key="2">
    <source>
        <dbReference type="EMBL" id="KAJ5334925.1"/>
    </source>
</evidence>
<dbReference type="PROSITE" id="PS51388">
    <property type="entry name" value="GED"/>
    <property type="match status" value="1"/>
</dbReference>
<reference evidence="2" key="1">
    <citation type="submission" date="2022-12" db="EMBL/GenBank/DDBJ databases">
        <authorList>
            <person name="Petersen C."/>
        </authorList>
    </citation>
    <scope>NUCLEOTIDE SEQUENCE</scope>
    <source>
        <strain evidence="2">IBT 35673</strain>
    </source>
</reference>
<dbReference type="PRINTS" id="PR00195">
    <property type="entry name" value="DYNAMIN"/>
</dbReference>
<dbReference type="Pfam" id="PF00350">
    <property type="entry name" value="Dynamin_N"/>
    <property type="match status" value="1"/>
</dbReference>
<dbReference type="SUPFAM" id="SSF52540">
    <property type="entry name" value="P-loop containing nucleoside triphosphate hydrolases"/>
    <property type="match status" value="1"/>
</dbReference>
<dbReference type="GO" id="GO:0008017">
    <property type="term" value="F:microtubule binding"/>
    <property type="evidence" value="ECO:0007669"/>
    <property type="project" value="TreeGrafter"/>
</dbReference>
<dbReference type="GO" id="GO:0000266">
    <property type="term" value="P:mitochondrial fission"/>
    <property type="evidence" value="ECO:0007669"/>
    <property type="project" value="TreeGrafter"/>
</dbReference>
<dbReference type="PANTHER" id="PTHR11566">
    <property type="entry name" value="DYNAMIN"/>
    <property type="match status" value="1"/>
</dbReference>
<dbReference type="GO" id="GO:0005739">
    <property type="term" value="C:mitochondrion"/>
    <property type="evidence" value="ECO:0007669"/>
    <property type="project" value="TreeGrafter"/>
</dbReference>
<dbReference type="GO" id="GO:0005874">
    <property type="term" value="C:microtubule"/>
    <property type="evidence" value="ECO:0007669"/>
    <property type="project" value="TreeGrafter"/>
</dbReference>
<dbReference type="GO" id="GO:0048312">
    <property type="term" value="P:intracellular distribution of mitochondria"/>
    <property type="evidence" value="ECO:0007669"/>
    <property type="project" value="TreeGrafter"/>
</dbReference>